<dbReference type="NCBIfam" id="TIGR00879">
    <property type="entry name" value="SP"/>
    <property type="match status" value="1"/>
</dbReference>
<dbReference type="FunFam" id="1.20.1250.20:FF:001511">
    <property type="entry name" value="Solute carrier family 2, facilitated glucose transporter member 5"/>
    <property type="match status" value="1"/>
</dbReference>
<evidence type="ECO:0000256" key="5">
    <source>
        <dbReference type="ARBA" id="ARBA00022989"/>
    </source>
</evidence>
<reference evidence="11 12" key="1">
    <citation type="submission" date="2019-01" db="EMBL/GenBank/DDBJ databases">
        <authorList>
            <person name="Sayadi A."/>
        </authorList>
    </citation>
    <scope>NUCLEOTIDE SEQUENCE [LARGE SCALE GENOMIC DNA]</scope>
</reference>
<name>A0A653CXD1_CALMS</name>
<feature type="domain" description="Major facilitator superfamily (MFS) profile" evidence="10">
    <location>
        <begin position="31"/>
        <end position="478"/>
    </location>
</feature>
<dbReference type="InterPro" id="IPR020846">
    <property type="entry name" value="MFS_dom"/>
</dbReference>
<evidence type="ECO:0000313" key="11">
    <source>
        <dbReference type="EMBL" id="VEN52400.1"/>
    </source>
</evidence>
<keyword evidence="5 9" id="KW-1133">Transmembrane helix</keyword>
<comment type="similarity">
    <text evidence="8">Belongs to the major facilitator superfamily. Sugar transporter (TC 2.A.1.1) family.</text>
</comment>
<feature type="transmembrane region" description="Helical" evidence="9">
    <location>
        <begin position="172"/>
        <end position="195"/>
    </location>
</feature>
<dbReference type="Gene3D" id="1.20.1250.20">
    <property type="entry name" value="MFS general substrate transporter like domains"/>
    <property type="match status" value="1"/>
</dbReference>
<dbReference type="InterPro" id="IPR005828">
    <property type="entry name" value="MFS_sugar_transport-like"/>
</dbReference>
<evidence type="ECO:0000256" key="4">
    <source>
        <dbReference type="ARBA" id="ARBA00022692"/>
    </source>
</evidence>
<dbReference type="PROSITE" id="PS50850">
    <property type="entry name" value="MFS"/>
    <property type="match status" value="1"/>
</dbReference>
<feature type="transmembrane region" description="Helical" evidence="9">
    <location>
        <begin position="79"/>
        <end position="104"/>
    </location>
</feature>
<evidence type="ECO:0000256" key="1">
    <source>
        <dbReference type="ARBA" id="ARBA00004651"/>
    </source>
</evidence>
<dbReference type="GO" id="GO:1990539">
    <property type="term" value="P:fructose import across plasma membrane"/>
    <property type="evidence" value="ECO:0007669"/>
    <property type="project" value="UniProtKB-ARBA"/>
</dbReference>
<organism evidence="11 12">
    <name type="scientific">Callosobruchus maculatus</name>
    <name type="common">Southern cowpea weevil</name>
    <name type="synonym">Pulse bruchid</name>
    <dbReference type="NCBI Taxonomy" id="64391"/>
    <lineage>
        <taxon>Eukaryota</taxon>
        <taxon>Metazoa</taxon>
        <taxon>Ecdysozoa</taxon>
        <taxon>Arthropoda</taxon>
        <taxon>Hexapoda</taxon>
        <taxon>Insecta</taxon>
        <taxon>Pterygota</taxon>
        <taxon>Neoptera</taxon>
        <taxon>Endopterygota</taxon>
        <taxon>Coleoptera</taxon>
        <taxon>Polyphaga</taxon>
        <taxon>Cucujiformia</taxon>
        <taxon>Chrysomeloidea</taxon>
        <taxon>Chrysomelidae</taxon>
        <taxon>Bruchinae</taxon>
        <taxon>Bruchini</taxon>
        <taxon>Callosobruchus</taxon>
    </lineage>
</organism>
<keyword evidence="7" id="KW-0325">Glycoprotein</keyword>
<dbReference type="GO" id="GO:0005353">
    <property type="term" value="F:fructose transmembrane transporter activity"/>
    <property type="evidence" value="ECO:0007669"/>
    <property type="project" value="UniProtKB-ARBA"/>
</dbReference>
<feature type="transmembrane region" description="Helical" evidence="9">
    <location>
        <begin position="386"/>
        <end position="413"/>
    </location>
</feature>
<evidence type="ECO:0000256" key="8">
    <source>
        <dbReference type="RuleBase" id="RU003346"/>
    </source>
</evidence>
<sequence>MLMVLINNHFMLYKELSIEQPGWTKLLALAGLATALGLSLPVGYNIGVVNSPASIIRQFCNESITAHYGDAPSESALNLVWSAVVCIFIVGAAVGSLGGSALAARLGRKGVLVICAALAALAALMFFACKAAGSVEMLVLGRLLAGLSAGLTTCVMPMYLTELAPLRLKGAMGVLCPLGLTFGVLAGQVISMNSLLGNDEYWPYCLAIYALPTFVSILILPVLPESPKFLFVVKNQPQAALKELQKIRGVQEELLKDEIESLKTEAEENRKNAGDSVGLGKVITDRSLLLPLTLVCCLQAGQQFSGINAVFYYSTDIFKAAGLTNTAAELATIGAGIFNFAMAVISIPLMSSVDRRTCILFSLETSIAFLIILGLGLTYIQYSSWVAYVSIVGLLGFVICYGIGLGPIPYFIGSELFEVGPRPSAMALGSMFNWGGNFIVGLLFPILKVYIGAAWFFIFAAICLALFVFVRFYLPETRGRDTSEIAHICRNGFASRPLQGSIIDTRNINTENQELEKMNDGNV</sequence>
<dbReference type="InterPro" id="IPR045263">
    <property type="entry name" value="GLUT"/>
</dbReference>
<evidence type="ECO:0000256" key="2">
    <source>
        <dbReference type="ARBA" id="ARBA00022448"/>
    </source>
</evidence>
<protein>
    <recommendedName>
        <fullName evidence="10">Major facilitator superfamily (MFS) profile domain-containing protein</fullName>
    </recommendedName>
</protein>
<keyword evidence="2 8" id="KW-0813">Transport</keyword>
<dbReference type="SUPFAM" id="SSF103473">
    <property type="entry name" value="MFS general substrate transporter"/>
    <property type="match status" value="1"/>
</dbReference>
<proteinExistence type="inferred from homology"/>
<dbReference type="InterPro" id="IPR005829">
    <property type="entry name" value="Sugar_transporter_CS"/>
</dbReference>
<feature type="transmembrane region" description="Helical" evidence="9">
    <location>
        <begin position="139"/>
        <end position="160"/>
    </location>
</feature>
<gene>
    <name evidence="11" type="ORF">CALMAC_LOCUS12559</name>
</gene>
<dbReference type="PANTHER" id="PTHR23503:SF127">
    <property type="entry name" value="FI08437P-RELATED"/>
    <property type="match status" value="1"/>
</dbReference>
<evidence type="ECO:0000256" key="7">
    <source>
        <dbReference type="ARBA" id="ARBA00023180"/>
    </source>
</evidence>
<dbReference type="GO" id="GO:0005886">
    <property type="term" value="C:plasma membrane"/>
    <property type="evidence" value="ECO:0007669"/>
    <property type="project" value="UniProtKB-SubCell"/>
</dbReference>
<accession>A0A653CXD1</accession>
<dbReference type="PROSITE" id="PS00217">
    <property type="entry name" value="SUGAR_TRANSPORT_2"/>
    <property type="match status" value="1"/>
</dbReference>
<evidence type="ECO:0000259" key="10">
    <source>
        <dbReference type="PROSITE" id="PS50850"/>
    </source>
</evidence>
<feature type="transmembrane region" description="Helical" evidence="9">
    <location>
        <begin position="425"/>
        <end position="447"/>
    </location>
</feature>
<keyword evidence="12" id="KW-1185">Reference proteome</keyword>
<feature type="transmembrane region" description="Helical" evidence="9">
    <location>
        <begin position="111"/>
        <end position="133"/>
    </location>
</feature>
<feature type="transmembrane region" description="Helical" evidence="9">
    <location>
        <begin position="333"/>
        <end position="351"/>
    </location>
</feature>
<evidence type="ECO:0000256" key="3">
    <source>
        <dbReference type="ARBA" id="ARBA00022475"/>
    </source>
</evidence>
<evidence type="ECO:0000256" key="6">
    <source>
        <dbReference type="ARBA" id="ARBA00023136"/>
    </source>
</evidence>
<dbReference type="Pfam" id="PF00083">
    <property type="entry name" value="Sugar_tr"/>
    <property type="match status" value="1"/>
</dbReference>
<dbReference type="AlphaFoldDB" id="A0A653CXD1"/>
<evidence type="ECO:0000313" key="12">
    <source>
        <dbReference type="Proteomes" id="UP000410492"/>
    </source>
</evidence>
<keyword evidence="6 9" id="KW-0472">Membrane</keyword>
<feature type="transmembrane region" description="Helical" evidence="9">
    <location>
        <begin position="358"/>
        <end position="380"/>
    </location>
</feature>
<evidence type="ECO:0000256" key="9">
    <source>
        <dbReference type="SAM" id="Phobius"/>
    </source>
</evidence>
<dbReference type="PRINTS" id="PR00171">
    <property type="entry name" value="SUGRTRNSPORT"/>
</dbReference>
<keyword evidence="3" id="KW-1003">Cell membrane</keyword>
<comment type="subcellular location">
    <subcellularLocation>
        <location evidence="1">Cell membrane</location>
        <topology evidence="1">Multi-pass membrane protein</topology>
    </subcellularLocation>
</comment>
<dbReference type="OrthoDB" id="4540492at2759"/>
<dbReference type="InterPro" id="IPR036259">
    <property type="entry name" value="MFS_trans_sf"/>
</dbReference>
<feature type="transmembrane region" description="Helical" evidence="9">
    <location>
        <begin position="453"/>
        <end position="474"/>
    </location>
</feature>
<dbReference type="Proteomes" id="UP000410492">
    <property type="component" value="Unassembled WGS sequence"/>
</dbReference>
<dbReference type="InterPro" id="IPR003663">
    <property type="entry name" value="Sugar/inositol_transpt"/>
</dbReference>
<dbReference type="PANTHER" id="PTHR23503">
    <property type="entry name" value="SOLUTE CARRIER FAMILY 2"/>
    <property type="match status" value="1"/>
</dbReference>
<dbReference type="EMBL" id="CAACVG010009202">
    <property type="protein sequence ID" value="VEN52400.1"/>
    <property type="molecule type" value="Genomic_DNA"/>
</dbReference>
<feature type="transmembrane region" description="Helical" evidence="9">
    <location>
        <begin position="201"/>
        <end position="223"/>
    </location>
</feature>
<keyword evidence="4 9" id="KW-0812">Transmembrane</keyword>